<dbReference type="RefSeq" id="WP_048448174.1">
    <property type="nucleotide sequence ID" value="NZ_LABY01000295.1"/>
</dbReference>
<evidence type="ECO:0000259" key="5">
    <source>
        <dbReference type="Pfam" id="PF13458"/>
    </source>
</evidence>
<evidence type="ECO:0000256" key="3">
    <source>
        <dbReference type="ARBA" id="ARBA00022970"/>
    </source>
</evidence>
<feature type="non-terminal residue" evidence="6">
    <location>
        <position position="79"/>
    </location>
</feature>
<dbReference type="Pfam" id="PF13458">
    <property type="entry name" value="Peripla_BP_6"/>
    <property type="match status" value="1"/>
</dbReference>
<evidence type="ECO:0000313" key="7">
    <source>
        <dbReference type="Proteomes" id="UP000035955"/>
    </source>
</evidence>
<evidence type="ECO:0000313" key="6">
    <source>
        <dbReference type="EMBL" id="KMO28586.1"/>
    </source>
</evidence>
<gene>
    <name evidence="6" type="ORF">VQ02_31400</name>
</gene>
<feature type="signal peptide" evidence="4">
    <location>
        <begin position="1"/>
        <end position="23"/>
    </location>
</feature>
<comment type="caution">
    <text evidence="6">The sequence shown here is derived from an EMBL/GenBank/DDBJ whole genome shotgun (WGS) entry which is preliminary data.</text>
</comment>
<evidence type="ECO:0000256" key="1">
    <source>
        <dbReference type="ARBA" id="ARBA00010062"/>
    </source>
</evidence>
<dbReference type="InterPro" id="IPR028081">
    <property type="entry name" value="Leu-bd"/>
</dbReference>
<evidence type="ECO:0000256" key="4">
    <source>
        <dbReference type="SAM" id="SignalP"/>
    </source>
</evidence>
<dbReference type="Proteomes" id="UP000035955">
    <property type="component" value="Unassembled WGS sequence"/>
</dbReference>
<name>A0A0J6UR81_9HYPH</name>
<protein>
    <submittedName>
        <fullName evidence="6">ABC transporter permease</fullName>
    </submittedName>
</protein>
<dbReference type="AlphaFoldDB" id="A0A0J6UR81"/>
<dbReference type="InterPro" id="IPR051010">
    <property type="entry name" value="BCAA_transport"/>
</dbReference>
<feature type="chain" id="PRO_5005282736" evidence="4">
    <location>
        <begin position="24"/>
        <end position="79"/>
    </location>
</feature>
<accession>A0A0J6UR81</accession>
<dbReference type="GO" id="GO:0006865">
    <property type="term" value="P:amino acid transport"/>
    <property type="evidence" value="ECO:0007669"/>
    <property type="project" value="UniProtKB-KW"/>
</dbReference>
<keyword evidence="2 4" id="KW-0732">Signal</keyword>
<keyword evidence="3" id="KW-0813">Transport</keyword>
<dbReference type="PANTHER" id="PTHR30483">
    <property type="entry name" value="LEUCINE-SPECIFIC-BINDING PROTEIN"/>
    <property type="match status" value="1"/>
</dbReference>
<evidence type="ECO:0000256" key="2">
    <source>
        <dbReference type="ARBA" id="ARBA00022729"/>
    </source>
</evidence>
<dbReference type="InterPro" id="IPR028082">
    <property type="entry name" value="Peripla_BP_I"/>
</dbReference>
<dbReference type="SUPFAM" id="SSF53822">
    <property type="entry name" value="Periplasmic binding protein-like I"/>
    <property type="match status" value="1"/>
</dbReference>
<keyword evidence="3" id="KW-0029">Amino-acid transport</keyword>
<dbReference type="Gene3D" id="3.40.50.2300">
    <property type="match status" value="1"/>
</dbReference>
<dbReference type="EMBL" id="LABY01000295">
    <property type="protein sequence ID" value="KMO28586.1"/>
    <property type="molecule type" value="Genomic_DNA"/>
</dbReference>
<keyword evidence="7" id="KW-1185">Reference proteome</keyword>
<comment type="similarity">
    <text evidence="1">Belongs to the leucine-binding protein family.</text>
</comment>
<sequence length="79" mass="7983">MRRALRRAGLALAATLCAGAAQAQVSDDVVKIGVLSDMSAAQADSTGPGSVTAARMAVEDFGGTVLGKRIEVVSADHQN</sequence>
<organism evidence="6 7">
    <name type="scientific">Methylobacterium variabile</name>
    <dbReference type="NCBI Taxonomy" id="298794"/>
    <lineage>
        <taxon>Bacteria</taxon>
        <taxon>Pseudomonadati</taxon>
        <taxon>Pseudomonadota</taxon>
        <taxon>Alphaproteobacteria</taxon>
        <taxon>Hyphomicrobiales</taxon>
        <taxon>Methylobacteriaceae</taxon>
        <taxon>Methylobacterium</taxon>
    </lineage>
</organism>
<feature type="domain" description="Leucine-binding protein" evidence="5">
    <location>
        <begin position="30"/>
        <end position="79"/>
    </location>
</feature>
<dbReference type="PANTHER" id="PTHR30483:SF6">
    <property type="entry name" value="PERIPLASMIC BINDING PROTEIN OF ABC TRANSPORTER FOR NATURAL AMINO ACIDS"/>
    <property type="match status" value="1"/>
</dbReference>
<reference evidence="6 7" key="1">
    <citation type="submission" date="2015-03" db="EMBL/GenBank/DDBJ databases">
        <title>Genome sequencing of Methylobacterium variabile DSM 16961.</title>
        <authorList>
            <person name="Chaudhry V."/>
            <person name="Patil P.B."/>
        </authorList>
    </citation>
    <scope>NUCLEOTIDE SEQUENCE [LARGE SCALE GENOMIC DNA]</scope>
    <source>
        <strain evidence="6 7">DSM 16961</strain>
    </source>
</reference>
<proteinExistence type="inferred from homology"/>